<accession>A0AAV8QXW3</accession>
<dbReference type="PANTHER" id="PTHR47994:SF5">
    <property type="entry name" value="F14D16.11-RELATED"/>
    <property type="match status" value="1"/>
</dbReference>
<proteinExistence type="predicted"/>
<dbReference type="PANTHER" id="PTHR47994">
    <property type="entry name" value="F14D16.11-RELATED"/>
    <property type="match status" value="1"/>
</dbReference>
<feature type="domain" description="HTH myb-type" evidence="9">
    <location>
        <begin position="62"/>
        <end position="116"/>
    </location>
</feature>
<feature type="domain" description="HTH myb-type" evidence="9">
    <location>
        <begin position="9"/>
        <end position="61"/>
    </location>
</feature>
<dbReference type="SMART" id="SM00717">
    <property type="entry name" value="SANT"/>
    <property type="match status" value="2"/>
</dbReference>
<dbReference type="EMBL" id="JAQQAF010000004">
    <property type="protein sequence ID" value="KAJ8490424.1"/>
    <property type="molecule type" value="Genomic_DNA"/>
</dbReference>
<dbReference type="FunFam" id="1.10.10.60:FF:000349">
    <property type="entry name" value="Transcription factor MYB39"/>
    <property type="match status" value="1"/>
</dbReference>
<evidence type="ECO:0000259" key="8">
    <source>
        <dbReference type="PROSITE" id="PS50090"/>
    </source>
</evidence>
<dbReference type="Proteomes" id="UP001222027">
    <property type="component" value="Unassembled WGS sequence"/>
</dbReference>
<keyword evidence="2" id="KW-0677">Repeat</keyword>
<reference evidence="10 11" key="1">
    <citation type="submission" date="2022-12" db="EMBL/GenBank/DDBJ databases">
        <title>Chromosome-scale assembly of the Ensete ventricosum genome.</title>
        <authorList>
            <person name="Dussert Y."/>
            <person name="Stocks J."/>
            <person name="Wendawek A."/>
            <person name="Woldeyes F."/>
            <person name="Nichols R.A."/>
            <person name="Borrell J.S."/>
        </authorList>
    </citation>
    <scope>NUCLEOTIDE SEQUENCE [LARGE SCALE GENOMIC DNA]</scope>
    <source>
        <strain evidence="11">cv. Maze</strain>
        <tissue evidence="10">Seeds</tissue>
    </source>
</reference>
<name>A0AAV8QXW3_ENSVE</name>
<keyword evidence="3" id="KW-0805">Transcription regulation</keyword>
<dbReference type="InterPro" id="IPR001005">
    <property type="entry name" value="SANT/Myb"/>
</dbReference>
<evidence type="ECO:0000256" key="3">
    <source>
        <dbReference type="ARBA" id="ARBA00023015"/>
    </source>
</evidence>
<gene>
    <name evidence="10" type="ORF">OPV22_012145</name>
</gene>
<dbReference type="FunFam" id="1.10.10.60:FF:000015">
    <property type="entry name" value="Transcription factor RAX3"/>
    <property type="match status" value="1"/>
</dbReference>
<dbReference type="PROSITE" id="PS51294">
    <property type="entry name" value="HTH_MYB"/>
    <property type="match status" value="2"/>
</dbReference>
<dbReference type="AlphaFoldDB" id="A0AAV8QXW3"/>
<keyword evidence="6" id="KW-0539">Nucleus</keyword>
<comment type="caution">
    <text evidence="10">The sequence shown here is derived from an EMBL/GenBank/DDBJ whole genome shotgun (WGS) entry which is preliminary data.</text>
</comment>
<dbReference type="InterPro" id="IPR009057">
    <property type="entry name" value="Homeodomain-like_sf"/>
</dbReference>
<feature type="domain" description="Myb-like" evidence="8">
    <location>
        <begin position="9"/>
        <end position="61"/>
    </location>
</feature>
<evidence type="ECO:0000256" key="1">
    <source>
        <dbReference type="ARBA" id="ARBA00004123"/>
    </source>
</evidence>
<dbReference type="GO" id="GO:0005634">
    <property type="term" value="C:nucleus"/>
    <property type="evidence" value="ECO:0007669"/>
    <property type="project" value="UniProtKB-SubCell"/>
</dbReference>
<evidence type="ECO:0000256" key="5">
    <source>
        <dbReference type="ARBA" id="ARBA00023163"/>
    </source>
</evidence>
<evidence type="ECO:0000256" key="6">
    <source>
        <dbReference type="ARBA" id="ARBA00023242"/>
    </source>
</evidence>
<evidence type="ECO:0000256" key="4">
    <source>
        <dbReference type="ARBA" id="ARBA00023125"/>
    </source>
</evidence>
<keyword evidence="4" id="KW-0238">DNA-binding</keyword>
<dbReference type="SUPFAM" id="SSF46689">
    <property type="entry name" value="Homeodomain-like"/>
    <property type="match status" value="1"/>
</dbReference>
<protein>
    <submittedName>
        <fullName evidence="10">Uncharacterized protein</fullName>
    </submittedName>
</protein>
<dbReference type="Pfam" id="PF00249">
    <property type="entry name" value="Myb_DNA-binding"/>
    <property type="match status" value="2"/>
</dbReference>
<feature type="domain" description="Myb-like" evidence="8">
    <location>
        <begin position="62"/>
        <end position="112"/>
    </location>
</feature>
<dbReference type="InterPro" id="IPR017930">
    <property type="entry name" value="Myb_dom"/>
</dbReference>
<evidence type="ECO:0000256" key="2">
    <source>
        <dbReference type="ARBA" id="ARBA00022737"/>
    </source>
</evidence>
<keyword evidence="5" id="KW-0804">Transcription</keyword>
<organism evidence="10 11">
    <name type="scientific">Ensete ventricosum</name>
    <name type="common">Abyssinian banana</name>
    <name type="synonym">Musa ensete</name>
    <dbReference type="NCBI Taxonomy" id="4639"/>
    <lineage>
        <taxon>Eukaryota</taxon>
        <taxon>Viridiplantae</taxon>
        <taxon>Streptophyta</taxon>
        <taxon>Embryophyta</taxon>
        <taxon>Tracheophyta</taxon>
        <taxon>Spermatophyta</taxon>
        <taxon>Magnoliopsida</taxon>
        <taxon>Liliopsida</taxon>
        <taxon>Zingiberales</taxon>
        <taxon>Musaceae</taxon>
        <taxon>Ensete</taxon>
    </lineage>
</organism>
<evidence type="ECO:0000259" key="9">
    <source>
        <dbReference type="PROSITE" id="PS51294"/>
    </source>
</evidence>
<dbReference type="PROSITE" id="PS50090">
    <property type="entry name" value="MYB_LIKE"/>
    <property type="match status" value="2"/>
</dbReference>
<feature type="region of interest" description="Disordered" evidence="7">
    <location>
        <begin position="245"/>
        <end position="265"/>
    </location>
</feature>
<sequence>MGRPPCCDEHGVKKGSWMPDEDKKLTDYIEKHGQGNWRRLPKLAGLNRCGKSCRLRWTNYLRPDIRRGKFTDEEEKLIIQLHSVLGNRWSTIATCLPGRTDNEIKNFWNTTLRKKLLQMGIDPVTHQPRTDLDSSLQLQVDAARLIELHLVQNLVRLLTCSSPASNLDLSRLLGSAVPKNHHQANDTFAFTPQLSSLVNGSLRLPSLLPVGQQTLSANGGHTATPSSTDDDSRLESMMMNKHCGTNSGTFPASVTTPSLVSSPENMSKNETISLEGSTNTPTPPPFEAWDALNLDDFGWKEIIE</sequence>
<dbReference type="InterPro" id="IPR015495">
    <property type="entry name" value="Myb_TF_plants"/>
</dbReference>
<comment type="subcellular location">
    <subcellularLocation>
        <location evidence="1">Nucleus</location>
    </subcellularLocation>
</comment>
<dbReference type="CDD" id="cd00167">
    <property type="entry name" value="SANT"/>
    <property type="match status" value="2"/>
</dbReference>
<dbReference type="Gene3D" id="1.10.10.60">
    <property type="entry name" value="Homeodomain-like"/>
    <property type="match status" value="2"/>
</dbReference>
<evidence type="ECO:0000313" key="10">
    <source>
        <dbReference type="EMBL" id="KAJ8490424.1"/>
    </source>
</evidence>
<keyword evidence="11" id="KW-1185">Reference proteome</keyword>
<dbReference type="GO" id="GO:0003677">
    <property type="term" value="F:DNA binding"/>
    <property type="evidence" value="ECO:0007669"/>
    <property type="project" value="UniProtKB-KW"/>
</dbReference>
<evidence type="ECO:0000256" key="7">
    <source>
        <dbReference type="SAM" id="MobiDB-lite"/>
    </source>
</evidence>
<evidence type="ECO:0000313" key="11">
    <source>
        <dbReference type="Proteomes" id="UP001222027"/>
    </source>
</evidence>